<dbReference type="GO" id="GO:0005634">
    <property type="term" value="C:nucleus"/>
    <property type="evidence" value="ECO:0007669"/>
    <property type="project" value="UniProtKB-SubCell"/>
</dbReference>
<comment type="caution">
    <text evidence="12">Lacks conserved residue(s) required for the propagation of feature annotation.</text>
</comment>
<evidence type="ECO:0000313" key="14">
    <source>
        <dbReference type="EMBL" id="CAD7696483.1"/>
    </source>
</evidence>
<dbReference type="Gene3D" id="3.40.1190.20">
    <property type="match status" value="1"/>
</dbReference>
<comment type="caution">
    <text evidence="14">The sequence shown here is derived from an EMBL/GenBank/DDBJ whole genome shotgun (WGS) entry which is preliminary data.</text>
</comment>
<feature type="binding site" evidence="12">
    <location>
        <begin position="43"/>
        <end position="47"/>
    </location>
    <ligand>
        <name>substrate</name>
    </ligand>
</feature>
<keyword evidence="10 12" id="KW-0630">Potassium</keyword>
<dbReference type="Proteomes" id="UP000708148">
    <property type="component" value="Unassembled WGS sequence"/>
</dbReference>
<dbReference type="CDD" id="cd01174">
    <property type="entry name" value="ribokinase"/>
    <property type="match status" value="1"/>
</dbReference>
<evidence type="ECO:0000256" key="10">
    <source>
        <dbReference type="ARBA" id="ARBA00022958"/>
    </source>
</evidence>
<feature type="binding site" evidence="12">
    <location>
        <position position="295"/>
    </location>
    <ligand>
        <name>K(+)</name>
        <dbReference type="ChEBI" id="CHEBI:29103"/>
    </ligand>
</feature>
<feature type="binding site" evidence="12">
    <location>
        <position position="286"/>
    </location>
    <ligand>
        <name>K(+)</name>
        <dbReference type="ChEBI" id="CHEBI:29103"/>
    </ligand>
</feature>
<evidence type="ECO:0000256" key="5">
    <source>
        <dbReference type="ARBA" id="ARBA00022723"/>
    </source>
</evidence>
<comment type="subcellular location">
    <subcellularLocation>
        <location evidence="12">Cytoplasm</location>
    </subcellularLocation>
    <subcellularLocation>
        <location evidence="12">Nucleus</location>
    </subcellularLocation>
</comment>
<comment type="activity regulation">
    <text evidence="12">Activated by a monovalent cation that binds near, but not in, the active site. The most likely occupant of the site in vivo is potassium. Ion binding induces a conformational change that may alter substrate affinity.</text>
</comment>
<dbReference type="PANTHER" id="PTHR10584">
    <property type="entry name" value="SUGAR KINASE"/>
    <property type="match status" value="1"/>
</dbReference>
<comment type="cofactor">
    <cofactor evidence="12">
        <name>Mg(2+)</name>
        <dbReference type="ChEBI" id="CHEBI:18420"/>
    </cofactor>
    <text evidence="12">Requires a divalent cation, most likely magnesium in vivo, as an electrophilic catalyst to aid phosphoryl group transfer. It is the chelate of the metal and the nucleotide that is the actual substrate.</text>
</comment>
<feature type="binding site" evidence="12">
    <location>
        <position position="252"/>
    </location>
    <ligand>
        <name>K(+)</name>
        <dbReference type="ChEBI" id="CHEBI:29103"/>
    </ligand>
</feature>
<dbReference type="AlphaFoldDB" id="A0A8S1INY3"/>
<sequence>MADRRGPLVVVGSVNADLVLQVDRVPAPGETIGAESLDTFPGGKGANQAAAAAKLGYPTYLVGQVGSDANAEFLKASLLSCGVNLSFLKKVKGPSGTAVVMLQPSGENSIVIVGGANQHTWSLGADVQQSIMSAGAVLLQREIPDNVNEAVAKVAQSAGVPVILDAGGVDAPLTASFLPLISILSPNETELARLTGMPTDTMDHVEAAARQLLQHGPERVLVKLGSQGALLVTGDATTRVGALPVAKVVDTTGAGDCFTAAFVVALLEGSDPKEAMEFATLAASICIQRKGAMSSLPLREELTAGWG</sequence>
<evidence type="ECO:0000256" key="3">
    <source>
        <dbReference type="ARBA" id="ARBA00016943"/>
    </source>
</evidence>
<keyword evidence="6 12" id="KW-0547">Nucleotide-binding</keyword>
<dbReference type="EMBL" id="CAJHUC010000484">
    <property type="protein sequence ID" value="CAD7696483.1"/>
    <property type="molecule type" value="Genomic_DNA"/>
</dbReference>
<protein>
    <recommendedName>
        <fullName evidence="3 12">Ribokinase</fullName>
        <shortName evidence="12">RK</shortName>
        <ecNumber evidence="2 12">2.7.1.15</ecNumber>
    </recommendedName>
</protein>
<keyword evidence="15" id="KW-1185">Reference proteome</keyword>
<dbReference type="EC" id="2.7.1.15" evidence="2 12"/>
<dbReference type="InterPro" id="IPR017583">
    <property type="entry name" value="Tagatose/fructose_Pkinase"/>
</dbReference>
<gene>
    <name evidence="14" type="ORF">OSTQU699_LOCUS1844</name>
</gene>
<comment type="pathway">
    <text evidence="12">Carbohydrate metabolism; D-ribose degradation; D-ribose 5-phosphate from beta-D-ribopyranose: step 2/2.</text>
</comment>
<feature type="binding site" evidence="12">
    <location>
        <begin position="15"/>
        <end position="17"/>
    </location>
    <ligand>
        <name>substrate</name>
    </ligand>
</feature>
<dbReference type="Pfam" id="PF00294">
    <property type="entry name" value="PfkB"/>
    <property type="match status" value="1"/>
</dbReference>
<dbReference type="PRINTS" id="PR00990">
    <property type="entry name" value="RIBOKINASE"/>
</dbReference>
<organism evidence="14 15">
    <name type="scientific">Ostreobium quekettii</name>
    <dbReference type="NCBI Taxonomy" id="121088"/>
    <lineage>
        <taxon>Eukaryota</taxon>
        <taxon>Viridiplantae</taxon>
        <taxon>Chlorophyta</taxon>
        <taxon>core chlorophytes</taxon>
        <taxon>Ulvophyceae</taxon>
        <taxon>TCBD clade</taxon>
        <taxon>Bryopsidales</taxon>
        <taxon>Ostreobineae</taxon>
        <taxon>Ostreobiaceae</taxon>
        <taxon>Ostreobium</taxon>
    </lineage>
</organism>
<evidence type="ECO:0000256" key="4">
    <source>
        <dbReference type="ARBA" id="ARBA00022679"/>
    </source>
</evidence>
<accession>A0A8S1INY3</accession>
<dbReference type="InterPro" id="IPR011611">
    <property type="entry name" value="PfkB_dom"/>
</dbReference>
<evidence type="ECO:0000256" key="7">
    <source>
        <dbReference type="ARBA" id="ARBA00022777"/>
    </source>
</evidence>
<dbReference type="GO" id="GO:0019303">
    <property type="term" value="P:D-ribose catabolic process"/>
    <property type="evidence" value="ECO:0007669"/>
    <property type="project" value="UniProtKB-UniRule"/>
</dbReference>
<dbReference type="GO" id="GO:0005737">
    <property type="term" value="C:cytoplasm"/>
    <property type="evidence" value="ECO:0007669"/>
    <property type="project" value="UniProtKB-SubCell"/>
</dbReference>
<keyword evidence="11 12" id="KW-0119">Carbohydrate metabolism</keyword>
<evidence type="ECO:0000256" key="2">
    <source>
        <dbReference type="ARBA" id="ARBA00012035"/>
    </source>
</evidence>
<dbReference type="InterPro" id="IPR002173">
    <property type="entry name" value="Carboh/pur_kinase_PfkB_CS"/>
</dbReference>
<dbReference type="InterPro" id="IPR011877">
    <property type="entry name" value="Ribokinase"/>
</dbReference>
<dbReference type="GO" id="GO:0046872">
    <property type="term" value="F:metal ion binding"/>
    <property type="evidence" value="ECO:0007669"/>
    <property type="project" value="UniProtKB-KW"/>
</dbReference>
<feature type="binding site" evidence="12">
    <location>
        <position position="187"/>
    </location>
    <ligand>
        <name>ATP</name>
        <dbReference type="ChEBI" id="CHEBI:30616"/>
    </ligand>
</feature>
<comment type="similarity">
    <text evidence="1">Belongs to the carbohydrate kinase pfkB family.</text>
</comment>
<comment type="catalytic activity">
    <reaction evidence="12">
        <text>D-ribose + ATP = D-ribose 5-phosphate + ADP + H(+)</text>
        <dbReference type="Rhea" id="RHEA:13697"/>
        <dbReference type="ChEBI" id="CHEBI:15378"/>
        <dbReference type="ChEBI" id="CHEBI:30616"/>
        <dbReference type="ChEBI" id="CHEBI:47013"/>
        <dbReference type="ChEBI" id="CHEBI:78346"/>
        <dbReference type="ChEBI" id="CHEBI:456216"/>
        <dbReference type="EC" id="2.7.1.15"/>
    </reaction>
</comment>
<proteinExistence type="inferred from homology"/>
<feature type="active site" description="Proton acceptor" evidence="12">
    <location>
        <position position="256"/>
    </location>
</feature>
<name>A0A8S1INY3_9CHLO</name>
<evidence type="ECO:0000256" key="8">
    <source>
        <dbReference type="ARBA" id="ARBA00022840"/>
    </source>
</evidence>
<dbReference type="PANTHER" id="PTHR10584:SF166">
    <property type="entry name" value="RIBOKINASE"/>
    <property type="match status" value="1"/>
</dbReference>
<dbReference type="InterPro" id="IPR002139">
    <property type="entry name" value="Ribo/fructo_kinase"/>
</dbReference>
<comment type="subunit">
    <text evidence="12">Homodimer.</text>
</comment>
<comment type="function">
    <text evidence="12">Catalyzes the phosphorylation of ribose at O-5 in a reaction requiring ATP and magnesium. The resulting D-ribose-5-phosphate can then be used either for sythesis of nucleotides, histidine, and tryptophan, or as a component of the pentose phosphate pathway.</text>
</comment>
<feature type="binding site" evidence="12">
    <location>
        <position position="291"/>
    </location>
    <ligand>
        <name>K(+)</name>
        <dbReference type="ChEBI" id="CHEBI:29103"/>
    </ligand>
</feature>
<evidence type="ECO:0000256" key="1">
    <source>
        <dbReference type="ARBA" id="ARBA00005380"/>
    </source>
</evidence>
<dbReference type="GO" id="GO:0005524">
    <property type="term" value="F:ATP binding"/>
    <property type="evidence" value="ECO:0007669"/>
    <property type="project" value="UniProtKB-UniRule"/>
</dbReference>
<dbReference type="HAMAP" id="MF_01987">
    <property type="entry name" value="Ribokinase"/>
    <property type="match status" value="1"/>
</dbReference>
<evidence type="ECO:0000256" key="11">
    <source>
        <dbReference type="ARBA" id="ARBA00023277"/>
    </source>
</evidence>
<comment type="similarity">
    <text evidence="12">Belongs to the carbohydrate kinase PfkB family. Ribokinase subfamily.</text>
</comment>
<feature type="binding site" evidence="12">
    <location>
        <begin position="255"/>
        <end position="256"/>
    </location>
    <ligand>
        <name>ATP</name>
        <dbReference type="ChEBI" id="CHEBI:30616"/>
    </ligand>
</feature>
<feature type="domain" description="Carbohydrate kinase PfkB" evidence="13">
    <location>
        <begin position="8"/>
        <end position="297"/>
    </location>
</feature>
<keyword evidence="7 12" id="KW-0418">Kinase</keyword>
<evidence type="ECO:0000256" key="12">
    <source>
        <dbReference type="HAMAP-Rule" id="MF_03215"/>
    </source>
</evidence>
<evidence type="ECO:0000259" key="13">
    <source>
        <dbReference type="Pfam" id="PF00294"/>
    </source>
</evidence>
<dbReference type="InterPro" id="IPR029056">
    <property type="entry name" value="Ribokinase-like"/>
</dbReference>
<dbReference type="SUPFAM" id="SSF53613">
    <property type="entry name" value="Ribokinase-like"/>
    <property type="match status" value="1"/>
</dbReference>
<dbReference type="PROSITE" id="PS00584">
    <property type="entry name" value="PFKB_KINASES_2"/>
    <property type="match status" value="1"/>
</dbReference>
<dbReference type="PIRSF" id="PIRSF000535">
    <property type="entry name" value="1PFK/6PFK/LacC"/>
    <property type="match status" value="1"/>
</dbReference>
<keyword evidence="4 12" id="KW-0808">Transferase</keyword>
<keyword evidence="12" id="KW-0539">Nucleus</keyword>
<keyword evidence="9 12" id="KW-0460">Magnesium</keyword>
<feature type="binding site" evidence="12">
    <location>
        <position position="289"/>
    </location>
    <ligand>
        <name>K(+)</name>
        <dbReference type="ChEBI" id="CHEBI:29103"/>
    </ligand>
</feature>
<feature type="binding site" evidence="12">
    <location>
        <position position="256"/>
    </location>
    <ligand>
        <name>substrate</name>
    </ligand>
</feature>
<dbReference type="GO" id="GO:0004747">
    <property type="term" value="F:ribokinase activity"/>
    <property type="evidence" value="ECO:0007669"/>
    <property type="project" value="UniProtKB-UniRule"/>
</dbReference>
<keyword evidence="5 12" id="KW-0479">Metal-binding</keyword>
<keyword evidence="12" id="KW-0963">Cytoplasm</keyword>
<feature type="binding site" evidence="12">
    <location>
        <position position="142"/>
    </location>
    <ligand>
        <name>substrate</name>
    </ligand>
</feature>
<evidence type="ECO:0000313" key="15">
    <source>
        <dbReference type="Proteomes" id="UP000708148"/>
    </source>
</evidence>
<evidence type="ECO:0000256" key="9">
    <source>
        <dbReference type="ARBA" id="ARBA00022842"/>
    </source>
</evidence>
<evidence type="ECO:0000256" key="6">
    <source>
        <dbReference type="ARBA" id="ARBA00022741"/>
    </source>
</evidence>
<feature type="binding site" evidence="12">
    <location>
        <begin position="223"/>
        <end position="228"/>
    </location>
    <ligand>
        <name>ATP</name>
        <dbReference type="ChEBI" id="CHEBI:30616"/>
    </ligand>
</feature>
<dbReference type="OrthoDB" id="415590at2759"/>
<reference evidence="14" key="1">
    <citation type="submission" date="2020-12" db="EMBL/GenBank/DDBJ databases">
        <authorList>
            <person name="Iha C."/>
        </authorList>
    </citation>
    <scope>NUCLEOTIDE SEQUENCE</scope>
</reference>
<feature type="binding site" evidence="12">
    <location>
        <position position="250"/>
    </location>
    <ligand>
        <name>K(+)</name>
        <dbReference type="ChEBI" id="CHEBI:29103"/>
    </ligand>
</feature>
<keyword evidence="8 12" id="KW-0067">ATP-binding</keyword>